<evidence type="ECO:0000313" key="2">
    <source>
        <dbReference type="Proteomes" id="UP000184000"/>
    </source>
</evidence>
<gene>
    <name evidence="1" type="ORF">SAMN02744645_0861</name>
</gene>
<name>A0A1M5L4S0_9GAMM</name>
<protein>
    <submittedName>
        <fullName evidence="1">Uncharacterized protein</fullName>
    </submittedName>
</protein>
<sequence length="40" mass="4468">MQACLPVAMEDFAMEATPLKTDPANPCRICISPVLMHHER</sequence>
<proteinExistence type="predicted"/>
<accession>A0A1M5L4S0</accession>
<evidence type="ECO:0000313" key="1">
    <source>
        <dbReference type="EMBL" id="SHG60104.1"/>
    </source>
</evidence>
<dbReference type="Proteomes" id="UP000184000">
    <property type="component" value="Unassembled WGS sequence"/>
</dbReference>
<dbReference type="AlphaFoldDB" id="A0A1M5L4S0"/>
<dbReference type="EMBL" id="FQXA01000001">
    <property type="protein sequence ID" value="SHG60104.1"/>
    <property type="molecule type" value="Genomic_DNA"/>
</dbReference>
<reference evidence="1 2" key="1">
    <citation type="submission" date="2016-11" db="EMBL/GenBank/DDBJ databases">
        <authorList>
            <person name="Jaros S."/>
            <person name="Januszkiewicz K."/>
            <person name="Wedrychowicz H."/>
        </authorList>
    </citation>
    <scope>NUCLEOTIDE SEQUENCE [LARGE SCALE GENOMIC DNA]</scope>
    <source>
        <strain evidence="1 2">DSM 18231</strain>
    </source>
</reference>
<organism evidence="1 2">
    <name type="scientific">Stutzerimonas xanthomarina DSM 18231</name>
    <dbReference type="NCBI Taxonomy" id="1403346"/>
    <lineage>
        <taxon>Bacteria</taxon>
        <taxon>Pseudomonadati</taxon>
        <taxon>Pseudomonadota</taxon>
        <taxon>Gammaproteobacteria</taxon>
        <taxon>Pseudomonadales</taxon>
        <taxon>Pseudomonadaceae</taxon>
        <taxon>Stutzerimonas</taxon>
    </lineage>
</organism>